<dbReference type="Proteomes" id="UP000053317">
    <property type="component" value="Unassembled WGS sequence"/>
</dbReference>
<accession>A0A0G2HAC6</accession>
<dbReference type="PANTHER" id="PTHR48025:SF1">
    <property type="entry name" value="RRM DOMAIN-CONTAINING PROTEIN"/>
    <property type="match status" value="1"/>
</dbReference>
<organism evidence="5 6">
    <name type="scientific">Phaeomoniella chlamydospora</name>
    <name type="common">Phaeoacremonium chlamydosporum</name>
    <dbReference type="NCBI Taxonomy" id="158046"/>
    <lineage>
        <taxon>Eukaryota</taxon>
        <taxon>Fungi</taxon>
        <taxon>Dikarya</taxon>
        <taxon>Ascomycota</taxon>
        <taxon>Pezizomycotina</taxon>
        <taxon>Eurotiomycetes</taxon>
        <taxon>Chaetothyriomycetidae</taxon>
        <taxon>Phaeomoniellales</taxon>
        <taxon>Phaeomoniellaceae</taxon>
        <taxon>Phaeomoniella</taxon>
    </lineage>
</organism>
<dbReference type="GO" id="GO:0003723">
    <property type="term" value="F:RNA binding"/>
    <property type="evidence" value="ECO:0007669"/>
    <property type="project" value="UniProtKB-UniRule"/>
</dbReference>
<dbReference type="SMART" id="SM00360">
    <property type="entry name" value="RRM"/>
    <property type="match status" value="2"/>
</dbReference>
<protein>
    <submittedName>
        <fullName evidence="5">Putative ribonucleoprotein</fullName>
    </submittedName>
</protein>
<evidence type="ECO:0000313" key="6">
    <source>
        <dbReference type="Proteomes" id="UP000053317"/>
    </source>
</evidence>
<feature type="region of interest" description="Disordered" evidence="3">
    <location>
        <begin position="286"/>
        <end position="332"/>
    </location>
</feature>
<feature type="compositionally biased region" description="Basic and acidic residues" evidence="3">
    <location>
        <begin position="35"/>
        <end position="47"/>
    </location>
</feature>
<dbReference type="SUPFAM" id="SSF54928">
    <property type="entry name" value="RNA-binding domain, RBD"/>
    <property type="match status" value="1"/>
</dbReference>
<keyword evidence="5" id="KW-0687">Ribonucleoprotein</keyword>
<feature type="compositionally biased region" description="Polar residues" evidence="3">
    <location>
        <begin position="49"/>
        <end position="59"/>
    </location>
</feature>
<evidence type="ECO:0000313" key="5">
    <source>
        <dbReference type="EMBL" id="KKY25520.1"/>
    </source>
</evidence>
<feature type="domain" description="RRM" evidence="4">
    <location>
        <begin position="61"/>
        <end position="140"/>
    </location>
</feature>
<evidence type="ECO:0000256" key="2">
    <source>
        <dbReference type="PROSITE-ProRule" id="PRU00176"/>
    </source>
</evidence>
<dbReference type="PANTHER" id="PTHR48025">
    <property type="entry name" value="OS02G0815200 PROTEIN"/>
    <property type="match status" value="1"/>
</dbReference>
<keyword evidence="6" id="KW-1185">Reference proteome</keyword>
<evidence type="ECO:0000259" key="4">
    <source>
        <dbReference type="PROSITE" id="PS50102"/>
    </source>
</evidence>
<feature type="compositionally biased region" description="Polar residues" evidence="3">
    <location>
        <begin position="12"/>
        <end position="25"/>
    </location>
</feature>
<feature type="region of interest" description="Disordered" evidence="3">
    <location>
        <begin position="1"/>
        <end position="59"/>
    </location>
</feature>
<comment type="caution">
    <text evidence="5">The sequence shown here is derived from an EMBL/GenBank/DDBJ whole genome shotgun (WGS) entry which is preliminary data.</text>
</comment>
<proteinExistence type="predicted"/>
<gene>
    <name evidence="5" type="ORF">UCRPC4_g01784</name>
</gene>
<feature type="region of interest" description="Disordered" evidence="3">
    <location>
        <begin position="139"/>
        <end position="162"/>
    </location>
</feature>
<evidence type="ECO:0000256" key="3">
    <source>
        <dbReference type="SAM" id="MobiDB-lite"/>
    </source>
</evidence>
<dbReference type="InterPro" id="IPR000504">
    <property type="entry name" value="RRM_dom"/>
</dbReference>
<dbReference type="Gene3D" id="3.30.70.330">
    <property type="match status" value="2"/>
</dbReference>
<dbReference type="EMBL" id="LCWF01000041">
    <property type="protein sequence ID" value="KKY25520.1"/>
    <property type="molecule type" value="Genomic_DNA"/>
</dbReference>
<dbReference type="OrthoDB" id="272703at2759"/>
<feature type="compositionally biased region" description="Gly residues" evidence="3">
    <location>
        <begin position="297"/>
        <end position="306"/>
    </location>
</feature>
<dbReference type="Pfam" id="PF00076">
    <property type="entry name" value="RRM_1"/>
    <property type="match status" value="1"/>
</dbReference>
<feature type="domain" description="RRM" evidence="4">
    <location>
        <begin position="198"/>
        <end position="285"/>
    </location>
</feature>
<keyword evidence="1 2" id="KW-0694">RNA-binding</keyword>
<dbReference type="GO" id="GO:1990904">
    <property type="term" value="C:ribonucleoprotein complex"/>
    <property type="evidence" value="ECO:0007669"/>
    <property type="project" value="UniProtKB-KW"/>
</dbReference>
<dbReference type="PROSITE" id="PS50102">
    <property type="entry name" value="RRM"/>
    <property type="match status" value="2"/>
</dbReference>
<name>A0A0G2HAC6_PHACM</name>
<evidence type="ECO:0000256" key="1">
    <source>
        <dbReference type="ARBA" id="ARBA00022884"/>
    </source>
</evidence>
<reference evidence="5 6" key="2">
    <citation type="submission" date="2015-05" db="EMBL/GenBank/DDBJ databases">
        <authorList>
            <person name="Morales-Cruz A."/>
            <person name="Amrine K.C."/>
            <person name="Cantu D."/>
        </authorList>
    </citation>
    <scope>NUCLEOTIDE SEQUENCE [LARGE SCALE GENOMIC DNA]</scope>
    <source>
        <strain evidence="5">UCRPC4</strain>
    </source>
</reference>
<reference evidence="5 6" key="1">
    <citation type="submission" date="2015-05" db="EMBL/GenBank/DDBJ databases">
        <title>Distinctive expansion of gene families associated with plant cell wall degradation and secondary metabolism in the genomes of grapevine trunk pathogens.</title>
        <authorList>
            <person name="Lawrence D.P."/>
            <person name="Travadon R."/>
            <person name="Rolshausen P.E."/>
            <person name="Baumgartner K."/>
        </authorList>
    </citation>
    <scope>NUCLEOTIDE SEQUENCE [LARGE SCALE GENOMIC DNA]</scope>
    <source>
        <strain evidence="5">UCRPC4</strain>
    </source>
</reference>
<dbReference type="InterPro" id="IPR012677">
    <property type="entry name" value="Nucleotide-bd_a/b_plait_sf"/>
</dbReference>
<sequence length="332" mass="36440">MEESPAAGPQRKQFQNYRSQASNNWRMPDSSPRTESSRTPRRTDSDQRNGSSSQGETTNSSRLYVGNLLYTAQKVDVEQLFTANGYNIVNVTMSVDPFTGRNPSYCFVDLESADDAASAMEQLNGQDVLGRAVRINPGVAKKSSDGSTPQGRIRNYERGGSGVRREIASSHENHTPTFDRWSRNDAASHFQAPLDQGKRIYVGGLPRIEPQAVVDAEMQKIFEGFDLQAVSKIISPHPSKADEPGNHYYLFVDLASSEAVTDAIEKFNGMESPWGGELRVNRAKDNRDRKVVREQLGSGGGGGGSSSGASPAAESKVISTKATWRREPRDDY</sequence>
<dbReference type="AlphaFoldDB" id="A0A0G2HAC6"/>
<dbReference type="InterPro" id="IPR035979">
    <property type="entry name" value="RBD_domain_sf"/>
</dbReference>
<dbReference type="InterPro" id="IPR050502">
    <property type="entry name" value="Euk_RNA-bind_prot"/>
</dbReference>